<reference evidence="2 4" key="2">
    <citation type="submission" date="2017-06" db="EMBL/GenBank/DDBJ databases">
        <authorList>
            <consortium name="Pathogen Informatics"/>
        </authorList>
    </citation>
    <scope>NUCLEOTIDE SEQUENCE [LARGE SCALE GENOMIC DNA]</scope>
    <source>
        <strain evidence="2 4">NCTC12947</strain>
    </source>
</reference>
<sequence length="89" mass="10451">MTSEQKNQLKNRLIDEANKPEVLEAFRWCCNNGVQIYPIPTDNYGNYLRIAVNIKGKETIGNEIYDKYNAGLKRLELFKTIYNKNHKNK</sequence>
<name>A0AAX2GU88_9FLAO</name>
<protein>
    <submittedName>
        <fullName evidence="2">Uncharacterized protein</fullName>
    </submittedName>
</protein>
<keyword evidence="3" id="KW-1185">Reference proteome</keyword>
<dbReference type="RefSeq" id="WP_066429985.1">
    <property type="nucleotide sequence ID" value="NZ_CP014227.1"/>
</dbReference>
<reference evidence="1 3" key="1">
    <citation type="submission" date="2016-02" db="EMBL/GenBank/DDBJ databases">
        <authorList>
            <person name="Holder M.E."/>
            <person name="Ajami N.J."/>
            <person name="Petrosino J.F."/>
        </authorList>
    </citation>
    <scope>NUCLEOTIDE SEQUENCE [LARGE SCALE GENOMIC DNA]</scope>
    <source>
        <strain evidence="1 3">CCUG 32990</strain>
    </source>
</reference>
<evidence type="ECO:0000313" key="4">
    <source>
        <dbReference type="Proteomes" id="UP000215539"/>
    </source>
</evidence>
<evidence type="ECO:0000313" key="3">
    <source>
        <dbReference type="Proteomes" id="UP000065822"/>
    </source>
</evidence>
<organism evidence="2 4">
    <name type="scientific">Capnocytophaga haemolytica</name>
    <dbReference type="NCBI Taxonomy" id="45243"/>
    <lineage>
        <taxon>Bacteria</taxon>
        <taxon>Pseudomonadati</taxon>
        <taxon>Bacteroidota</taxon>
        <taxon>Flavobacteriia</taxon>
        <taxon>Flavobacteriales</taxon>
        <taxon>Flavobacteriaceae</taxon>
        <taxon>Capnocytophaga</taxon>
    </lineage>
</organism>
<dbReference type="EMBL" id="CP014227">
    <property type="protein sequence ID" value="AMD85418.1"/>
    <property type="molecule type" value="Genomic_DNA"/>
</dbReference>
<dbReference type="KEGG" id="chg:AXF12_07775"/>
<proteinExistence type="predicted"/>
<dbReference type="AlphaFoldDB" id="A0AAX2GU88"/>
<dbReference type="Proteomes" id="UP000065822">
    <property type="component" value="Chromosome"/>
</dbReference>
<gene>
    <name evidence="1" type="ORF">AXF12_07775</name>
    <name evidence="2" type="ORF">SAMEA44541418_00139</name>
</gene>
<dbReference type="Proteomes" id="UP000215539">
    <property type="component" value="Chromosome 1"/>
</dbReference>
<dbReference type="EMBL" id="LT906449">
    <property type="protein sequence ID" value="SNV01843.1"/>
    <property type="molecule type" value="Genomic_DNA"/>
</dbReference>
<accession>A0AAX2GU88</accession>
<evidence type="ECO:0000313" key="2">
    <source>
        <dbReference type="EMBL" id="SNV01843.1"/>
    </source>
</evidence>
<evidence type="ECO:0000313" key="1">
    <source>
        <dbReference type="EMBL" id="AMD85418.1"/>
    </source>
</evidence>